<feature type="compositionally biased region" description="Pro residues" evidence="1">
    <location>
        <begin position="980"/>
        <end position="989"/>
    </location>
</feature>
<feature type="compositionally biased region" description="Polar residues" evidence="1">
    <location>
        <begin position="857"/>
        <end position="874"/>
    </location>
</feature>
<dbReference type="InterPro" id="IPR025118">
    <property type="entry name" value="DUF4045"/>
</dbReference>
<dbReference type="EMBL" id="NAJL01000051">
    <property type="protein sequence ID" value="TKA23800.1"/>
    <property type="molecule type" value="Genomic_DNA"/>
</dbReference>
<feature type="compositionally biased region" description="Basic and acidic residues" evidence="1">
    <location>
        <begin position="589"/>
        <end position="605"/>
    </location>
</feature>
<feature type="compositionally biased region" description="Polar residues" evidence="1">
    <location>
        <begin position="305"/>
        <end position="328"/>
    </location>
</feature>
<evidence type="ECO:0000313" key="5">
    <source>
        <dbReference type="Proteomes" id="UP000308549"/>
    </source>
</evidence>
<feature type="compositionally biased region" description="Low complexity" evidence="1">
    <location>
        <begin position="108"/>
        <end position="117"/>
    </location>
</feature>
<sequence>MSSDEAASFLASIAELKQREKHEDMERIKALEDDIARRRARREERARSISPDKPAREGDTATTFNTLNAAPSWTPSVSSSMDPPVAQNGPPSPTRNIPEFAGFKSVRSSASSTNASPAPAPDHGGQASPSATSLARKGTLSWQQRRPGSRSGSRPASVVGQDASAGADKTRFEQSEPSKEDITASLSRRDPAWFRQTADRGIGSAAYRRSQDERGEGGQASPNPGRRGLPGMQRNPSRDTDFKSFAPAEQESVKSDTTSRSTSIRDSGASSNRFSASTSASATSKPDLKSLIAEDSAQHEASPRSEGSSTADSQGGLSRTMTMSSSQARLAGGIERPSSPTKGMGGFVQSAMMKRSDSVNKRWSTQPGGSPSRNNSVASARSGYNGLQASYSMPKLEPTPGSRESSNEPASRPSSSSSNLTNMTTTQGRDPDEASTKPALSRHGRSKSVYSMYSNTGEDGATSPPGSPSKRFSPTKSSWLESSLIRPESPKPSAPKNAQPSWMANIAKAKAERASADLTPRTDTPKPAADGGSRPGSPTKAPFGQGLLKRSDSRDLPAMPRSSTPPSAKERPKSPVQKSPVQKPSVVRSEGKSRDPEPVAEERMLPEQQIEQSEQDDFTAKEPPQPVQPAQPQPVTSPGSVTQPMASPTVPTASKPKPVTAPKPEMASHSQTDFRSTLRSRPPIEGKKQETPEFLSKFGSLRKAQTEKYVAPDILRANIERGKSELSKTGGPVKTARRDELRESLLAKKDDWKKAKEDGRELPGQAHERKTSGNAPPPPSKPEALAKRDLLARSESNKASASLDTADRATPEALARHKSLKDKPKVERPPMKQVSEPIPSPAPAPAQEPATIEPLARQTSEPSPIQPKQPSDTSRLAARFNPGLANILARGPPAATSSSDTPSRTGSPVVPDRSAPRQAAPPSEPSAGQPLQDMRKGRAKGPKKRRQAEAGDDRPIPVQEVASAPEPEAQPEPAVEASAPPQPQKPRAPPGSAASIMMGSLRGSPKPQEPSKEVEKPATPIKSPGISIKAQEPASKVGTDSVPTFGGFGSLRKTAPAPQADDNKENSDETQPFVKAASSAWGRQPSPTRAEVPPQIELPSQKDEEAAMRSAGLLASSPARNGSSNGSGISVQKTPGQVSSPPASIRMPPKPAKSSRTVSGQLGEASPNRDVAGSAARPTNETERLLAQAFGSLPTASRTCTVDSLAHVAAARTDVAGDVKTVRKAMHEVAPDGSLRAVSPQEEYTFFDQAVYVLVHTGLKQNAKVSHVYVWSGASAEPTTQDHAQAAAKRLARENSAQVQTIEQDHEPPAFLKALGGILVTRRGTREGSAKQYMLCGRKHLGHIAFDQVDFSIQSLCSGFVYLISFPITLQETKLYLWKGSSCSMEETSAARLAAMDLSETGEIIEVDNGAEFASFLKIFGRGTMKSSIPKKSELWRQKTLAPERFDPKLFKVQQPEQKNGLFAMFARRPSWKSASRSPSRSRGGDDVKVEIKHLAPFSQADLEAEGIYILDASSELYILIGPLFAAQPEAIRNAVLGQTLLFAQEYIAAATEERRVASKGFVIFNGVPRDLKMLFRRWDDGKGLWGTAGLMAGSSAFVGSEVKMAGLDEVARAVCRE</sequence>
<dbReference type="InterPro" id="IPR029006">
    <property type="entry name" value="ADF-H/Gelsolin-like_dom_sf"/>
</dbReference>
<feature type="compositionally biased region" description="Polar residues" evidence="1">
    <location>
        <begin position="361"/>
        <end position="379"/>
    </location>
</feature>
<feature type="region of interest" description="Disordered" evidence="1">
    <location>
        <begin position="15"/>
        <end position="1179"/>
    </location>
</feature>
<feature type="compositionally biased region" description="Polar residues" evidence="1">
    <location>
        <begin position="60"/>
        <end position="81"/>
    </location>
</feature>
<feature type="compositionally biased region" description="Low complexity" evidence="1">
    <location>
        <begin position="402"/>
        <end position="419"/>
    </location>
</feature>
<feature type="compositionally biased region" description="Polar residues" evidence="1">
    <location>
        <begin position="1118"/>
        <end position="1142"/>
    </location>
</feature>
<feature type="compositionally biased region" description="Pro residues" evidence="1">
    <location>
        <begin position="623"/>
        <end position="632"/>
    </location>
</feature>
<dbReference type="SMART" id="SM00262">
    <property type="entry name" value="GEL"/>
    <property type="match status" value="2"/>
</dbReference>
<dbReference type="Pfam" id="PF13254">
    <property type="entry name" value="DUF4045"/>
    <property type="match status" value="1"/>
</dbReference>
<proteinExistence type="predicted"/>
<evidence type="ECO:0000259" key="2">
    <source>
        <dbReference type="Pfam" id="PF13254"/>
    </source>
</evidence>
<feature type="compositionally biased region" description="Basic and acidic residues" evidence="1">
    <location>
        <begin position="16"/>
        <end position="47"/>
    </location>
</feature>
<feature type="compositionally biased region" description="Basic and acidic residues" evidence="1">
    <location>
        <begin position="821"/>
        <end position="830"/>
    </location>
</feature>
<feature type="compositionally biased region" description="Basic and acidic residues" evidence="1">
    <location>
        <begin position="168"/>
        <end position="192"/>
    </location>
</feature>
<keyword evidence="5" id="KW-1185">Reference proteome</keyword>
<dbReference type="Gene3D" id="3.40.20.10">
    <property type="entry name" value="Severin"/>
    <property type="match status" value="3"/>
</dbReference>
<accession>A0A4U0TP50</accession>
<name>A0A4U0TP50_9PEZI</name>
<protein>
    <submittedName>
        <fullName evidence="4">Uncharacterized protein</fullName>
    </submittedName>
</protein>
<evidence type="ECO:0000313" key="4">
    <source>
        <dbReference type="EMBL" id="TKA23800.1"/>
    </source>
</evidence>
<feature type="compositionally biased region" description="Basic residues" evidence="1">
    <location>
        <begin position="937"/>
        <end position="946"/>
    </location>
</feature>
<dbReference type="InterPro" id="IPR057226">
    <property type="entry name" value="DUF7904"/>
</dbReference>
<feature type="compositionally biased region" description="Low complexity" evidence="1">
    <location>
        <begin position="892"/>
        <end position="903"/>
    </location>
</feature>
<dbReference type="GO" id="GO:0051015">
    <property type="term" value="F:actin filament binding"/>
    <property type="evidence" value="ECO:0007669"/>
    <property type="project" value="InterPro"/>
</dbReference>
<feature type="compositionally biased region" description="Low complexity" evidence="1">
    <location>
        <begin position="255"/>
        <end position="284"/>
    </location>
</feature>
<feature type="domain" description="DUF4045" evidence="2">
    <location>
        <begin position="3"/>
        <end position="752"/>
    </location>
</feature>
<dbReference type="InterPro" id="IPR007122">
    <property type="entry name" value="Villin/Gelsolin"/>
</dbReference>
<feature type="compositionally biased region" description="Polar residues" evidence="1">
    <location>
        <begin position="470"/>
        <end position="481"/>
    </location>
</feature>
<dbReference type="SUPFAM" id="SSF55753">
    <property type="entry name" value="Actin depolymerizing proteins"/>
    <property type="match status" value="2"/>
</dbReference>
<organism evidence="4 5">
    <name type="scientific">Salinomyces thailandicus</name>
    <dbReference type="NCBI Taxonomy" id="706561"/>
    <lineage>
        <taxon>Eukaryota</taxon>
        <taxon>Fungi</taxon>
        <taxon>Dikarya</taxon>
        <taxon>Ascomycota</taxon>
        <taxon>Pezizomycotina</taxon>
        <taxon>Dothideomycetes</taxon>
        <taxon>Dothideomycetidae</taxon>
        <taxon>Mycosphaerellales</taxon>
        <taxon>Teratosphaeriaceae</taxon>
        <taxon>Salinomyces</taxon>
    </lineage>
</organism>
<evidence type="ECO:0000256" key="1">
    <source>
        <dbReference type="SAM" id="MobiDB-lite"/>
    </source>
</evidence>
<feature type="compositionally biased region" description="Low complexity" evidence="1">
    <location>
        <begin position="145"/>
        <end position="157"/>
    </location>
</feature>
<feature type="compositionally biased region" description="Polar residues" evidence="1">
    <location>
        <begin position="448"/>
        <end position="457"/>
    </location>
</feature>
<comment type="caution">
    <text evidence="4">The sequence shown here is derived from an EMBL/GenBank/DDBJ whole genome shotgun (WGS) entry which is preliminary data.</text>
</comment>
<gene>
    <name evidence="4" type="ORF">B0A50_07082</name>
</gene>
<feature type="compositionally biased region" description="Polar residues" evidence="1">
    <location>
        <begin position="636"/>
        <end position="652"/>
    </location>
</feature>
<feature type="domain" description="DUF7904" evidence="3">
    <location>
        <begin position="1226"/>
        <end position="1323"/>
    </location>
</feature>
<dbReference type="Pfam" id="PF25480">
    <property type="entry name" value="DUF7904"/>
    <property type="match status" value="1"/>
</dbReference>
<feature type="compositionally biased region" description="Basic and acidic residues" evidence="1">
    <location>
        <begin position="682"/>
        <end position="691"/>
    </location>
</feature>
<evidence type="ECO:0000259" key="3">
    <source>
        <dbReference type="Pfam" id="PF25480"/>
    </source>
</evidence>
<feature type="compositionally biased region" description="Polar residues" evidence="1">
    <location>
        <begin position="668"/>
        <end position="679"/>
    </location>
</feature>
<dbReference type="OrthoDB" id="6375767at2759"/>
<reference evidence="4 5" key="1">
    <citation type="submission" date="2017-03" db="EMBL/GenBank/DDBJ databases">
        <title>Genomes of endolithic fungi from Antarctica.</title>
        <authorList>
            <person name="Coleine C."/>
            <person name="Masonjones S."/>
            <person name="Stajich J.E."/>
        </authorList>
    </citation>
    <scope>NUCLEOTIDE SEQUENCE [LARGE SCALE GENOMIC DNA]</scope>
    <source>
        <strain evidence="4 5">CCFEE 6315</strain>
    </source>
</reference>
<feature type="compositionally biased region" description="Basic and acidic residues" evidence="1">
    <location>
        <begin position="784"/>
        <end position="796"/>
    </location>
</feature>
<feature type="compositionally biased region" description="Low complexity" evidence="1">
    <location>
        <begin position="957"/>
        <end position="979"/>
    </location>
</feature>
<dbReference type="Proteomes" id="UP000308549">
    <property type="component" value="Unassembled WGS sequence"/>
</dbReference>
<feature type="compositionally biased region" description="Basic and acidic residues" evidence="1">
    <location>
        <begin position="736"/>
        <end position="771"/>
    </location>
</feature>